<gene>
    <name evidence="3" type="ORF">FEM48_Zijuj05G0060300</name>
</gene>
<evidence type="ECO:0000313" key="3">
    <source>
        <dbReference type="EMBL" id="KAH7528321.1"/>
    </source>
</evidence>
<dbReference type="InterPro" id="IPR039299">
    <property type="entry name" value="SEOA"/>
</dbReference>
<evidence type="ECO:0000259" key="2">
    <source>
        <dbReference type="Pfam" id="PF14576"/>
    </source>
</evidence>
<evidence type="ECO:0000313" key="4">
    <source>
        <dbReference type="Proteomes" id="UP000813462"/>
    </source>
</evidence>
<dbReference type="GO" id="GO:0010088">
    <property type="term" value="P:phloem development"/>
    <property type="evidence" value="ECO:0007669"/>
    <property type="project" value="InterPro"/>
</dbReference>
<dbReference type="Pfam" id="PF14576">
    <property type="entry name" value="SEO_N"/>
    <property type="match status" value="1"/>
</dbReference>
<name>A0A978VD82_ZIZJJ</name>
<proteinExistence type="predicted"/>
<dbReference type="PANTHER" id="PTHR33232:SF20">
    <property type="entry name" value="PROTEIN SIEVE ELEMENT OCCLUSION B-LIKE"/>
    <property type="match status" value="1"/>
</dbReference>
<comment type="caution">
    <text evidence="3">The sequence shown here is derived from an EMBL/GenBank/DDBJ whole genome shotgun (WGS) entry which is preliminary data.</text>
</comment>
<dbReference type="InterPro" id="IPR027942">
    <property type="entry name" value="SEO_N"/>
</dbReference>
<accession>A0A978VD82</accession>
<dbReference type="EMBL" id="JAEACU010000005">
    <property type="protein sequence ID" value="KAH7528321.1"/>
    <property type="molecule type" value="Genomic_DNA"/>
</dbReference>
<evidence type="ECO:0000256" key="1">
    <source>
        <dbReference type="SAM" id="MobiDB-lite"/>
    </source>
</evidence>
<protein>
    <recommendedName>
        <fullName evidence="2">Sieve element occlusion N-terminal domain-containing protein</fullName>
    </recommendedName>
</protein>
<dbReference type="Proteomes" id="UP000813462">
    <property type="component" value="Unassembled WGS sequence"/>
</dbReference>
<reference evidence="3" key="1">
    <citation type="journal article" date="2021" name="Front. Plant Sci.">
        <title>Chromosome-Scale Genome Assembly for Chinese Sour Jujube and Insights Into Its Genome Evolution and Domestication Signature.</title>
        <authorList>
            <person name="Shen L.-Y."/>
            <person name="Luo H."/>
            <person name="Wang X.-L."/>
            <person name="Wang X.-M."/>
            <person name="Qiu X.-J."/>
            <person name="Liu H."/>
            <person name="Zhou S.-S."/>
            <person name="Jia K.-H."/>
            <person name="Nie S."/>
            <person name="Bao Y.-T."/>
            <person name="Zhang R.-G."/>
            <person name="Yun Q.-Z."/>
            <person name="Chai Y.-H."/>
            <person name="Lu J.-Y."/>
            <person name="Li Y."/>
            <person name="Zhao S.-W."/>
            <person name="Mao J.-F."/>
            <person name="Jia S.-G."/>
            <person name="Mao Y.-M."/>
        </authorList>
    </citation>
    <scope>NUCLEOTIDE SEQUENCE</scope>
    <source>
        <strain evidence="3">AT0</strain>
        <tissue evidence="3">Leaf</tissue>
    </source>
</reference>
<dbReference type="AlphaFoldDB" id="A0A978VD82"/>
<dbReference type="PANTHER" id="PTHR33232">
    <property type="entry name" value="PROTEIN SIEVE ELEMENT OCCLUSION B-LIKE"/>
    <property type="match status" value="1"/>
</dbReference>
<sequence length="369" mass="41910">MQVDKINNRTYQPDDDSLVGTSEHTDTYRSSDERIGSFGLGNTAEALSHVIHDISREMLASYSWEVKVVVILAAFAVNYGDVWLVAQICSTNPLARSIAILKQVPELIEHFKSLQPHFDAIDISITKLIVEFSELPLEYLSLDTPPISVAKVHIPAASYWTIRAIVACKMKSNEEFGNLIPIFEGKHLDNLKVIRALLAPKDETRVLVIGNDMEKRPVSIDELIGKHVLLIISDLNVPCEEIQVFVTVYGMRHDVQSEMVWIPVVTGWQEQNQYKFAELQAVMPWYTVTTPLVIEPTVIGYVKEYWKFDRKTILVALDPLGRYPPKMHTIWFGFGAIQPFLSVMRKSQQCGGQRDGDLSYLLMELNKKY</sequence>
<feature type="domain" description="Sieve element occlusion N-terminal" evidence="2">
    <location>
        <begin position="57"/>
        <end position="170"/>
    </location>
</feature>
<organism evidence="3 4">
    <name type="scientific">Ziziphus jujuba var. spinosa</name>
    <dbReference type="NCBI Taxonomy" id="714518"/>
    <lineage>
        <taxon>Eukaryota</taxon>
        <taxon>Viridiplantae</taxon>
        <taxon>Streptophyta</taxon>
        <taxon>Embryophyta</taxon>
        <taxon>Tracheophyta</taxon>
        <taxon>Spermatophyta</taxon>
        <taxon>Magnoliopsida</taxon>
        <taxon>eudicotyledons</taxon>
        <taxon>Gunneridae</taxon>
        <taxon>Pentapetalae</taxon>
        <taxon>rosids</taxon>
        <taxon>fabids</taxon>
        <taxon>Rosales</taxon>
        <taxon>Rhamnaceae</taxon>
        <taxon>Paliureae</taxon>
        <taxon>Ziziphus</taxon>
    </lineage>
</organism>
<feature type="region of interest" description="Disordered" evidence="1">
    <location>
        <begin position="1"/>
        <end position="29"/>
    </location>
</feature>